<keyword evidence="30" id="KW-1185">Reference proteome</keyword>
<evidence type="ECO:0000256" key="24">
    <source>
        <dbReference type="PROSITE-ProRule" id="PRU00323"/>
    </source>
</evidence>
<comment type="caution">
    <text evidence="24">Lacks conserved residue(s) required for the propagation of feature annotation.</text>
</comment>
<feature type="compositionally biased region" description="Low complexity" evidence="25">
    <location>
        <begin position="208"/>
        <end position="218"/>
    </location>
</feature>
<dbReference type="Pfam" id="PF00193">
    <property type="entry name" value="Xlink"/>
    <property type="match status" value="1"/>
</dbReference>
<keyword evidence="6" id="KW-0964">Secreted</keyword>
<evidence type="ECO:0000256" key="1">
    <source>
        <dbReference type="ARBA" id="ARBA00004105"/>
    </source>
</evidence>
<dbReference type="GO" id="GO:0005576">
    <property type="term" value="C:extracellular region"/>
    <property type="evidence" value="ECO:0007669"/>
    <property type="project" value="UniProtKB-SubCell"/>
</dbReference>
<dbReference type="GO" id="GO:0005902">
    <property type="term" value="C:microvillus"/>
    <property type="evidence" value="ECO:0007669"/>
    <property type="project" value="UniProtKB-SubCell"/>
</dbReference>
<dbReference type="STRING" id="7994.ENSAMXP00000031697"/>
<sequence>MQHVLLSLLSLSGLLTLQFTWGQEVPTSRSSYAGVVHLEGSGRYSLNYQQAKQLCQNLGYSLATEEQITEAYNHGLKTCRYGWIEGQKTSFLPDDAHPDCTLNSTGVTSHTEEENQLYDVYCFTDTAAQPEDEYDVLDEVIADGFIVDTKETSTTSVTKSTYSTTTTPNSLNLSTRPSLTSSLEETSITATITALPTDPEAAAGEPESNSSSSTSKNSGITEQDAPEEITTKQSVQNFLNMEAEGSGMSPEALYRIKTEDPSAPTSVNTPVLNLHSTTRLIWIPEAVDGSGMEPEGATSITPTSKVPPKPTTVVVEEPEVEEKIQVPDAANPETTAEAPGQHKGRINLPADIEPTTSALAEEGTPAWLIIFAFCMTLGAILCIFAGIATKDMWYGPSRRSLNVAGAVDESSKAATLPLSEKEQELVTLMNGGQKTDKDSAVISVDEAPEKEYLM</sequence>
<dbReference type="GeneTree" id="ENSGT00530000063822"/>
<evidence type="ECO:0000256" key="14">
    <source>
        <dbReference type="ARBA" id="ARBA00023157"/>
    </source>
</evidence>
<evidence type="ECO:0000256" key="27">
    <source>
        <dbReference type="SAM" id="SignalP"/>
    </source>
</evidence>
<evidence type="ECO:0000256" key="5">
    <source>
        <dbReference type="ARBA" id="ARBA00022475"/>
    </source>
</evidence>
<evidence type="ECO:0000256" key="4">
    <source>
        <dbReference type="ARBA" id="ARBA00020474"/>
    </source>
</evidence>
<reference evidence="30" key="2">
    <citation type="journal article" date="2014" name="Nat. Commun.">
        <title>The cavefish genome reveals candidate genes for eye loss.</title>
        <authorList>
            <person name="McGaugh S.E."/>
            <person name="Gross J.B."/>
            <person name="Aken B."/>
            <person name="Blin M."/>
            <person name="Borowsky R."/>
            <person name="Chalopin D."/>
            <person name="Hinaux H."/>
            <person name="Jeffery W.R."/>
            <person name="Keene A."/>
            <person name="Ma L."/>
            <person name="Minx P."/>
            <person name="Murphy D."/>
            <person name="O'Quin K.E."/>
            <person name="Retaux S."/>
            <person name="Rohner N."/>
            <person name="Searle S.M."/>
            <person name="Stahl B.A."/>
            <person name="Tabin C."/>
            <person name="Volff J.N."/>
            <person name="Yoshizawa M."/>
            <person name="Warren W.C."/>
        </authorList>
    </citation>
    <scope>NUCLEOTIDE SEQUENCE [LARGE SCALE GENOMIC DNA]</scope>
    <source>
        <strain evidence="30">female</strain>
    </source>
</reference>
<evidence type="ECO:0000256" key="19">
    <source>
        <dbReference type="ARBA" id="ARBA00029928"/>
    </source>
</evidence>
<keyword evidence="17" id="KW-0966">Cell projection</keyword>
<evidence type="ECO:0000256" key="25">
    <source>
        <dbReference type="SAM" id="MobiDB-lite"/>
    </source>
</evidence>
<dbReference type="GO" id="GO:0004896">
    <property type="term" value="F:cytokine receptor activity"/>
    <property type="evidence" value="ECO:0007669"/>
    <property type="project" value="TreeGrafter"/>
</dbReference>
<keyword evidence="8 26" id="KW-0812">Transmembrane</keyword>
<evidence type="ECO:0000256" key="15">
    <source>
        <dbReference type="ARBA" id="ARBA00023170"/>
    </source>
</evidence>
<proteinExistence type="predicted"/>
<dbReference type="InterPro" id="IPR043210">
    <property type="entry name" value="CD44_antigen-like"/>
</dbReference>
<keyword evidence="14 24" id="KW-1015">Disulfide bond</keyword>
<reference evidence="30" key="1">
    <citation type="submission" date="2013-03" db="EMBL/GenBank/DDBJ databases">
        <authorList>
            <person name="Jeffery W."/>
            <person name="Warren W."/>
            <person name="Wilson R.K."/>
        </authorList>
    </citation>
    <scope>NUCLEOTIDE SEQUENCE</scope>
    <source>
        <strain evidence="30">female</strain>
    </source>
</reference>
<feature type="signal peptide" evidence="27">
    <location>
        <begin position="1"/>
        <end position="22"/>
    </location>
</feature>
<keyword evidence="5" id="KW-1003">Cell membrane</keyword>
<keyword evidence="9 27" id="KW-0732">Signal</keyword>
<evidence type="ECO:0000256" key="20">
    <source>
        <dbReference type="ARBA" id="ARBA00031179"/>
    </source>
</evidence>
<evidence type="ECO:0000256" key="11">
    <source>
        <dbReference type="ARBA" id="ARBA00022974"/>
    </source>
</evidence>
<feature type="transmembrane region" description="Helical" evidence="26">
    <location>
        <begin position="366"/>
        <end position="389"/>
    </location>
</feature>
<dbReference type="InterPro" id="IPR001231">
    <property type="entry name" value="CD44_antigen"/>
</dbReference>
<feature type="domain" description="Link" evidence="28">
    <location>
        <begin position="34"/>
        <end position="124"/>
    </location>
</feature>
<dbReference type="GO" id="GO:0035692">
    <property type="term" value="C:macrophage migration inhibitory factor receptor complex"/>
    <property type="evidence" value="ECO:0007669"/>
    <property type="project" value="TreeGrafter"/>
</dbReference>
<evidence type="ECO:0000256" key="2">
    <source>
        <dbReference type="ARBA" id="ARBA00004251"/>
    </source>
</evidence>
<dbReference type="GO" id="GO:0070374">
    <property type="term" value="P:positive regulation of ERK1 and ERK2 cascade"/>
    <property type="evidence" value="ECO:0007669"/>
    <property type="project" value="TreeGrafter"/>
</dbReference>
<name>A0A3B1IP22_ASTMX</name>
<feature type="compositionally biased region" description="Low complexity" evidence="25">
    <location>
        <begin position="152"/>
        <end position="195"/>
    </location>
</feature>
<dbReference type="Gene3D" id="3.10.100.10">
    <property type="entry name" value="Mannose-Binding Protein A, subunit A"/>
    <property type="match status" value="1"/>
</dbReference>
<dbReference type="GO" id="GO:0005540">
    <property type="term" value="F:hyaluronic acid binding"/>
    <property type="evidence" value="ECO:0007669"/>
    <property type="project" value="InterPro"/>
</dbReference>
<dbReference type="PANTHER" id="PTHR10225">
    <property type="entry name" value="HYALURONAN RECEPTOR"/>
    <property type="match status" value="1"/>
</dbReference>
<evidence type="ECO:0000256" key="8">
    <source>
        <dbReference type="ARBA" id="ARBA00022692"/>
    </source>
</evidence>
<feature type="region of interest" description="Disordered" evidence="25">
    <location>
        <begin position="289"/>
        <end position="310"/>
    </location>
</feature>
<evidence type="ECO:0000259" key="28">
    <source>
        <dbReference type="PROSITE" id="PS50963"/>
    </source>
</evidence>
<evidence type="ECO:0000256" key="13">
    <source>
        <dbReference type="ARBA" id="ARBA00023136"/>
    </source>
</evidence>
<dbReference type="GO" id="GO:0006954">
    <property type="term" value="P:inflammatory response"/>
    <property type="evidence" value="ECO:0007669"/>
    <property type="project" value="TreeGrafter"/>
</dbReference>
<dbReference type="AlphaFoldDB" id="A0A3B1IP22"/>
<evidence type="ECO:0000256" key="16">
    <source>
        <dbReference type="ARBA" id="ARBA00023180"/>
    </source>
</evidence>
<evidence type="ECO:0000256" key="18">
    <source>
        <dbReference type="ARBA" id="ARBA00029917"/>
    </source>
</evidence>
<dbReference type="GO" id="GO:0016323">
    <property type="term" value="C:basolateral plasma membrane"/>
    <property type="evidence" value="ECO:0007669"/>
    <property type="project" value="TreeGrafter"/>
</dbReference>
<keyword evidence="13 26" id="KW-0472">Membrane</keyword>
<dbReference type="InterPro" id="IPR016186">
    <property type="entry name" value="C-type_lectin-like/link_sf"/>
</dbReference>
<evidence type="ECO:0000256" key="10">
    <source>
        <dbReference type="ARBA" id="ARBA00022889"/>
    </source>
</evidence>
<evidence type="ECO:0000256" key="9">
    <source>
        <dbReference type="ARBA" id="ARBA00022729"/>
    </source>
</evidence>
<dbReference type="InterPro" id="IPR016187">
    <property type="entry name" value="CTDL_fold"/>
</dbReference>
<accession>A0A3B1IP22</accession>
<keyword evidence="11" id="KW-0654">Proteoglycan</keyword>
<dbReference type="GO" id="GO:0007155">
    <property type="term" value="P:cell adhesion"/>
    <property type="evidence" value="ECO:0007669"/>
    <property type="project" value="UniProtKB-KW"/>
</dbReference>
<feature type="region of interest" description="Disordered" evidence="25">
    <location>
        <begin position="152"/>
        <end position="230"/>
    </location>
</feature>
<comment type="subcellular location">
    <subcellularLocation>
        <location evidence="2">Cell membrane</location>
        <topology evidence="2">Single-pass type I membrane protein</topology>
    </subcellularLocation>
    <subcellularLocation>
        <location evidence="1">Cell projection</location>
        <location evidence="1">Microvillus</location>
    </subcellularLocation>
    <subcellularLocation>
        <location evidence="3">Secreted</location>
    </subcellularLocation>
</comment>
<evidence type="ECO:0000256" key="17">
    <source>
        <dbReference type="ARBA" id="ARBA00023273"/>
    </source>
</evidence>
<feature type="disulfide bond" evidence="24">
    <location>
        <begin position="79"/>
        <end position="100"/>
    </location>
</feature>
<keyword evidence="12 26" id="KW-1133">Transmembrane helix</keyword>
<evidence type="ECO:0000256" key="21">
    <source>
        <dbReference type="ARBA" id="ARBA00031823"/>
    </source>
</evidence>
<dbReference type="PANTHER" id="PTHR10225:SF6">
    <property type="entry name" value="CD44 ANTIGEN"/>
    <property type="match status" value="1"/>
</dbReference>
<evidence type="ECO:0000313" key="29">
    <source>
        <dbReference type="Ensembl" id="ENSAMXP00000031697.1"/>
    </source>
</evidence>
<dbReference type="Proteomes" id="UP000018467">
    <property type="component" value="Unassembled WGS sequence"/>
</dbReference>
<evidence type="ECO:0000256" key="6">
    <source>
        <dbReference type="ARBA" id="ARBA00022525"/>
    </source>
</evidence>
<dbReference type="SMART" id="SM00445">
    <property type="entry name" value="LINK"/>
    <property type="match status" value="1"/>
</dbReference>
<dbReference type="SUPFAM" id="SSF56436">
    <property type="entry name" value="C-type lectin-like"/>
    <property type="match status" value="1"/>
</dbReference>
<dbReference type="InterPro" id="IPR000538">
    <property type="entry name" value="Link_dom"/>
</dbReference>
<evidence type="ECO:0000256" key="3">
    <source>
        <dbReference type="ARBA" id="ARBA00004613"/>
    </source>
</evidence>
<evidence type="ECO:0000256" key="26">
    <source>
        <dbReference type="SAM" id="Phobius"/>
    </source>
</evidence>
<reference evidence="29" key="3">
    <citation type="submission" date="2025-08" db="UniProtKB">
        <authorList>
            <consortium name="Ensembl"/>
        </authorList>
    </citation>
    <scope>IDENTIFICATION</scope>
</reference>
<keyword evidence="10" id="KW-0130">Cell adhesion</keyword>
<feature type="region of interest" description="Disordered" evidence="25">
    <location>
        <begin position="326"/>
        <end position="347"/>
    </location>
</feature>
<keyword evidence="16" id="KW-0325">Glycoprotein</keyword>
<evidence type="ECO:0000313" key="30">
    <source>
        <dbReference type="Proteomes" id="UP000018467"/>
    </source>
</evidence>
<dbReference type="PRINTS" id="PR01265">
    <property type="entry name" value="LINKMODULE"/>
</dbReference>
<dbReference type="PRINTS" id="PR00658">
    <property type="entry name" value="CD44"/>
</dbReference>
<reference evidence="29" key="4">
    <citation type="submission" date="2025-09" db="UniProtKB">
        <authorList>
            <consortium name="Ensembl"/>
        </authorList>
    </citation>
    <scope>IDENTIFICATION</scope>
</reference>
<evidence type="ECO:0000256" key="12">
    <source>
        <dbReference type="ARBA" id="ARBA00022989"/>
    </source>
</evidence>
<protein>
    <recommendedName>
        <fullName evidence="4">CD44 antigen</fullName>
    </recommendedName>
    <alternativeName>
        <fullName evidence="22">GP90 lymphocyte homing/adhesion receptor</fullName>
    </alternativeName>
    <alternativeName>
        <fullName evidence="21">HUTCH-I</fullName>
    </alternativeName>
    <alternativeName>
        <fullName evidence="23">Hermes antigen</fullName>
    </alternativeName>
    <alternativeName>
        <fullName evidence="20">Hyaluronate receptor</fullName>
    </alternativeName>
    <alternativeName>
        <fullName evidence="18">Phagocytic glycoprotein 1</fullName>
    </alternativeName>
    <alternativeName>
        <fullName evidence="19">Phagocytic glycoprotein I</fullName>
    </alternativeName>
</protein>
<dbReference type="Ensembl" id="ENSAMXT00000042947.1">
    <property type="protein sequence ID" value="ENSAMXP00000031697.1"/>
    <property type="gene ID" value="ENSAMXG00000036526.1"/>
</dbReference>
<evidence type="ECO:0000256" key="23">
    <source>
        <dbReference type="ARBA" id="ARBA00032917"/>
    </source>
</evidence>
<keyword evidence="7" id="KW-0597">Phosphoprotein</keyword>
<evidence type="ECO:0000256" key="7">
    <source>
        <dbReference type="ARBA" id="ARBA00022553"/>
    </source>
</evidence>
<evidence type="ECO:0000256" key="22">
    <source>
        <dbReference type="ARBA" id="ARBA00032514"/>
    </source>
</evidence>
<dbReference type="PROSITE" id="PS50963">
    <property type="entry name" value="LINK_2"/>
    <property type="match status" value="1"/>
</dbReference>
<dbReference type="Bgee" id="ENSAMXG00000036526">
    <property type="expression patterns" value="Expressed in zone of skin and 10 other cell types or tissues"/>
</dbReference>
<feature type="chain" id="PRO_5017380929" description="CD44 antigen" evidence="27">
    <location>
        <begin position="23"/>
        <end position="454"/>
    </location>
</feature>
<dbReference type="InParanoid" id="A0A3B1IP22"/>
<keyword evidence="15" id="KW-0675">Receptor</keyword>
<organism evidence="29 30">
    <name type="scientific">Astyanax mexicanus</name>
    <name type="common">Blind cave fish</name>
    <name type="synonym">Astyanax fasciatus mexicanus</name>
    <dbReference type="NCBI Taxonomy" id="7994"/>
    <lineage>
        <taxon>Eukaryota</taxon>
        <taxon>Metazoa</taxon>
        <taxon>Chordata</taxon>
        <taxon>Craniata</taxon>
        <taxon>Vertebrata</taxon>
        <taxon>Euteleostomi</taxon>
        <taxon>Actinopterygii</taxon>
        <taxon>Neopterygii</taxon>
        <taxon>Teleostei</taxon>
        <taxon>Ostariophysi</taxon>
        <taxon>Characiformes</taxon>
        <taxon>Characoidei</taxon>
        <taxon>Acestrorhamphidae</taxon>
        <taxon>Acestrorhamphinae</taxon>
        <taxon>Astyanax</taxon>
    </lineage>
</organism>